<name>A0AA40KER9_9HYME</name>
<accession>A0AA40KER9</accession>
<dbReference type="EMBL" id="JAHYIQ010000048">
    <property type="protein sequence ID" value="KAK1117701.1"/>
    <property type="molecule type" value="Genomic_DNA"/>
</dbReference>
<sequence>MVSGYGVDALYVIRLGQGGFHEVSVGVRESPDGRLWQTATIRLVNEPLSL</sequence>
<organism evidence="1 2">
    <name type="scientific">Melipona bicolor</name>
    <dbReference type="NCBI Taxonomy" id="60889"/>
    <lineage>
        <taxon>Eukaryota</taxon>
        <taxon>Metazoa</taxon>
        <taxon>Ecdysozoa</taxon>
        <taxon>Arthropoda</taxon>
        <taxon>Hexapoda</taxon>
        <taxon>Insecta</taxon>
        <taxon>Pterygota</taxon>
        <taxon>Neoptera</taxon>
        <taxon>Endopterygota</taxon>
        <taxon>Hymenoptera</taxon>
        <taxon>Apocrita</taxon>
        <taxon>Aculeata</taxon>
        <taxon>Apoidea</taxon>
        <taxon>Anthophila</taxon>
        <taxon>Apidae</taxon>
        <taxon>Melipona</taxon>
    </lineage>
</organism>
<keyword evidence="2" id="KW-1185">Reference proteome</keyword>
<dbReference type="AlphaFoldDB" id="A0AA40KER9"/>
<dbReference type="Proteomes" id="UP001177670">
    <property type="component" value="Unassembled WGS sequence"/>
</dbReference>
<protein>
    <submittedName>
        <fullName evidence="1">Uncharacterized protein</fullName>
    </submittedName>
</protein>
<comment type="caution">
    <text evidence="1">The sequence shown here is derived from an EMBL/GenBank/DDBJ whole genome shotgun (WGS) entry which is preliminary data.</text>
</comment>
<evidence type="ECO:0000313" key="1">
    <source>
        <dbReference type="EMBL" id="KAK1117701.1"/>
    </source>
</evidence>
<proteinExistence type="predicted"/>
<evidence type="ECO:0000313" key="2">
    <source>
        <dbReference type="Proteomes" id="UP001177670"/>
    </source>
</evidence>
<reference evidence="1" key="1">
    <citation type="submission" date="2021-10" db="EMBL/GenBank/DDBJ databases">
        <title>Melipona bicolor Genome sequencing and assembly.</title>
        <authorList>
            <person name="Araujo N.S."/>
            <person name="Arias M.C."/>
        </authorList>
    </citation>
    <scope>NUCLEOTIDE SEQUENCE</scope>
    <source>
        <strain evidence="1">USP_2M_L1-L4_2017</strain>
        <tissue evidence="1">Whole body</tissue>
    </source>
</reference>
<gene>
    <name evidence="1" type="ORF">K0M31_015644</name>
</gene>